<dbReference type="EMBL" id="FQZM01000024">
    <property type="protein sequence ID" value="SHJ24107.1"/>
    <property type="molecule type" value="Genomic_DNA"/>
</dbReference>
<dbReference type="InterPro" id="IPR050570">
    <property type="entry name" value="Cell_wall_metabolism_enzyme"/>
</dbReference>
<keyword evidence="4" id="KW-1185">Reference proteome</keyword>
<dbReference type="Gene3D" id="2.70.70.10">
    <property type="entry name" value="Glucose Permease (Domain IIA)"/>
    <property type="match status" value="1"/>
</dbReference>
<proteinExistence type="predicted"/>
<dbReference type="CDD" id="cd12797">
    <property type="entry name" value="M23_peptidase"/>
    <property type="match status" value="1"/>
</dbReference>
<protein>
    <submittedName>
        <fullName evidence="3">Peptidase family M23</fullName>
    </submittedName>
</protein>
<evidence type="ECO:0000259" key="2">
    <source>
        <dbReference type="Pfam" id="PF01551"/>
    </source>
</evidence>
<dbReference type="SUPFAM" id="SSF51261">
    <property type="entry name" value="Duplicated hybrid motif"/>
    <property type="match status" value="1"/>
</dbReference>
<keyword evidence="1" id="KW-0812">Transmembrane</keyword>
<reference evidence="4" key="1">
    <citation type="submission" date="2016-11" db="EMBL/GenBank/DDBJ databases">
        <authorList>
            <person name="Varghese N."/>
            <person name="Submissions S."/>
        </authorList>
    </citation>
    <scope>NUCLEOTIDE SEQUENCE [LARGE SCALE GENOMIC DNA]</scope>
    <source>
        <strain evidence="4">DSM 16057</strain>
    </source>
</reference>
<dbReference type="PANTHER" id="PTHR21666:SF270">
    <property type="entry name" value="MUREIN HYDROLASE ACTIVATOR ENVC"/>
    <property type="match status" value="1"/>
</dbReference>
<dbReference type="RefSeq" id="WP_072869421.1">
    <property type="nucleotide sequence ID" value="NZ_FQZM01000024.1"/>
</dbReference>
<accession>A0A1M6HPG6</accession>
<evidence type="ECO:0000256" key="1">
    <source>
        <dbReference type="SAM" id="Phobius"/>
    </source>
</evidence>
<dbReference type="AlphaFoldDB" id="A0A1M6HPG6"/>
<dbReference type="Proteomes" id="UP000184529">
    <property type="component" value="Unassembled WGS sequence"/>
</dbReference>
<dbReference type="Pfam" id="PF01551">
    <property type="entry name" value="Peptidase_M23"/>
    <property type="match status" value="1"/>
</dbReference>
<feature type="domain" description="M23ase beta-sheet core" evidence="2">
    <location>
        <begin position="125"/>
        <end position="235"/>
    </location>
</feature>
<dbReference type="STRING" id="1121432.SAMN02745219_02070"/>
<dbReference type="InterPro" id="IPR011055">
    <property type="entry name" value="Dup_hybrid_motif"/>
</dbReference>
<evidence type="ECO:0000313" key="4">
    <source>
        <dbReference type="Proteomes" id="UP000184529"/>
    </source>
</evidence>
<dbReference type="PANTHER" id="PTHR21666">
    <property type="entry name" value="PEPTIDASE-RELATED"/>
    <property type="match status" value="1"/>
</dbReference>
<evidence type="ECO:0000313" key="3">
    <source>
        <dbReference type="EMBL" id="SHJ24107.1"/>
    </source>
</evidence>
<sequence length="250" mass="27492">MWPFGKRLSEQDPVEKYRRWLRRWLLGNWLRYAVVSTVVVTLVMILIWAMLNTWQPTGSVPVPAPGKDRGVQLMHSRPAKATQPADGKTLAGDDSGRFEIYAPVDGQIVQAYGWGYSEVYGDFRFNQSVAFGAGAGALVTAAAPGTVRAVEPGAAVGQFGEKIEETSRTSSNQVPLNYKVTIDHGYGWQTVYRGLGEVQVKAGQHLSARAPLGTLPRSEKVLEFTLLKDGAARDPAGYLVENIHRWQSGY</sequence>
<feature type="transmembrane region" description="Helical" evidence="1">
    <location>
        <begin position="29"/>
        <end position="51"/>
    </location>
</feature>
<name>A0A1M6HPG6_9FIRM</name>
<organism evidence="3 4">
    <name type="scientific">Desulfofundulus thermosubterraneus DSM 16057</name>
    <dbReference type="NCBI Taxonomy" id="1121432"/>
    <lineage>
        <taxon>Bacteria</taxon>
        <taxon>Bacillati</taxon>
        <taxon>Bacillota</taxon>
        <taxon>Clostridia</taxon>
        <taxon>Eubacteriales</taxon>
        <taxon>Peptococcaceae</taxon>
        <taxon>Desulfofundulus</taxon>
    </lineage>
</organism>
<dbReference type="InterPro" id="IPR016047">
    <property type="entry name" value="M23ase_b-sheet_dom"/>
</dbReference>
<keyword evidence="1" id="KW-0472">Membrane</keyword>
<gene>
    <name evidence="3" type="ORF">SAMN02745219_02070</name>
</gene>
<dbReference type="GO" id="GO:0004222">
    <property type="term" value="F:metalloendopeptidase activity"/>
    <property type="evidence" value="ECO:0007669"/>
    <property type="project" value="TreeGrafter"/>
</dbReference>
<keyword evidence="1" id="KW-1133">Transmembrane helix</keyword>